<organism evidence="17 18">
    <name type="scientific">Fluctibacter halophilus</name>
    <dbReference type="NCBI Taxonomy" id="226011"/>
    <lineage>
        <taxon>Bacteria</taxon>
        <taxon>Pseudomonadati</taxon>
        <taxon>Pseudomonadota</taxon>
        <taxon>Gammaproteobacteria</taxon>
        <taxon>Alteromonadales</taxon>
        <taxon>Alteromonadaceae</taxon>
        <taxon>Fluctibacter</taxon>
    </lineage>
</organism>
<accession>A0ABS8GAE7</accession>
<evidence type="ECO:0000256" key="5">
    <source>
        <dbReference type="ARBA" id="ARBA00022553"/>
    </source>
</evidence>
<keyword evidence="6" id="KW-0808">Transferase</keyword>
<dbReference type="InterPro" id="IPR013656">
    <property type="entry name" value="PAS_4"/>
</dbReference>
<dbReference type="SUPFAM" id="SSF55874">
    <property type="entry name" value="ATPase domain of HSP90 chaperone/DNA topoisomerase II/histidine kinase"/>
    <property type="match status" value="1"/>
</dbReference>
<dbReference type="InterPro" id="IPR011006">
    <property type="entry name" value="CheY-like_superfamily"/>
</dbReference>
<keyword evidence="18" id="KW-1185">Reference proteome</keyword>
<dbReference type="Pfam" id="PF00072">
    <property type="entry name" value="Response_reg"/>
    <property type="match status" value="2"/>
</dbReference>
<dbReference type="CDD" id="cd16922">
    <property type="entry name" value="HATPase_EvgS-ArcB-TorS-like"/>
    <property type="match status" value="1"/>
</dbReference>
<evidence type="ECO:0000256" key="2">
    <source>
        <dbReference type="ARBA" id="ARBA00004651"/>
    </source>
</evidence>
<dbReference type="Pfam" id="PF08448">
    <property type="entry name" value="PAS_4"/>
    <property type="match status" value="1"/>
</dbReference>
<evidence type="ECO:0000256" key="13">
    <source>
        <dbReference type="PROSITE-ProRule" id="PRU00169"/>
    </source>
</evidence>
<dbReference type="InterPro" id="IPR003594">
    <property type="entry name" value="HATPase_dom"/>
</dbReference>
<dbReference type="Gene3D" id="3.30.450.20">
    <property type="entry name" value="PAS domain"/>
    <property type="match status" value="2"/>
</dbReference>
<evidence type="ECO:0000259" key="16">
    <source>
        <dbReference type="PROSITE" id="PS50110"/>
    </source>
</evidence>
<dbReference type="InterPro" id="IPR003661">
    <property type="entry name" value="HisK_dim/P_dom"/>
</dbReference>
<proteinExistence type="predicted"/>
<comment type="catalytic activity">
    <reaction evidence="1">
        <text>ATP + protein L-histidine = ADP + protein N-phospho-L-histidine.</text>
        <dbReference type="EC" id="2.7.13.3"/>
    </reaction>
</comment>
<feature type="transmembrane region" description="Helical" evidence="14">
    <location>
        <begin position="6"/>
        <end position="24"/>
    </location>
</feature>
<dbReference type="SUPFAM" id="SSF52172">
    <property type="entry name" value="CheY-like"/>
    <property type="match status" value="2"/>
</dbReference>
<evidence type="ECO:0000256" key="11">
    <source>
        <dbReference type="ARBA" id="ARBA00022989"/>
    </source>
</evidence>
<dbReference type="EMBL" id="JAJEWP010000005">
    <property type="protein sequence ID" value="MCC2617567.1"/>
    <property type="molecule type" value="Genomic_DNA"/>
</dbReference>
<dbReference type="PANTHER" id="PTHR45339">
    <property type="entry name" value="HYBRID SIGNAL TRANSDUCTION HISTIDINE KINASE J"/>
    <property type="match status" value="1"/>
</dbReference>
<sequence>MTTWWLRAGAMCLVFIMVMILAGLRYNQSHVSQHNAQMRQELRLVQHTISSYLQQKGSQIRGIAQSDGLKYFSPTDQRSYSAATLAIKHLMRSDSVFFQGRILSLGGQELIRVEHQPPRDLIVLPAASLQNKQQRDYVQMGAALAGGEGSYTQVNLNREYGEITQPYTPTARYVVKLPTTGPALPVPVATATDNHYVLLVFNLNLTQLFGNLLSPLPDARDIELISPDGAWLRHDDPGALYGDELEGRPTLEYSLPELWQGLASAQSLEQYKDWWIAPIYANPDDNQTVSFYAIKKWRTEALLNQQQWTWAVVLLVCMLGSFALFEVMRLRFRAQQSEHDKQVQKEKLQARVEAQQQVLQHIIDNLNLGIAFFNHKRLCVFCNQTLKSIEPQMARDITGQRIEDVLNTANYEQVQSLIDAAYNGQKNSFVRQYTTLNQLTRYYTVRLVPIKTSNAFNVLVSMEDITDIRIAQDDLELQNEQLRLKTQEAKNTSKAKAQFVANISHEIRTPMNGLMGVIQLLRMEELNDEQRKYVDILWDSSNRMIRLLNDILDLSKLDAGSLKLEVSDFNIEQLCKNVVSNYAASAESKGVELLMHIDPRLPVWFRGDSFRLEQVLNNLISNALKFTEQGFVKLSVADLRRDREYRTLCFTVQDTGVGMSSEQVSRIFTEFEQAEHKTAREYGGTGLGLAVSRQIIRMMGGSIEVSSVPGIGSEFQVTVDLPRAQNAFALADWQLNFDRVLVVDDNPESLFIMERYLHNWGLDIEKADNAKVALSLLEKAIAQGRPFDLLVTDYKMPEHDGSWLINAVRQQFSQENLPQILMMTAYHAALMDKSALPLEQVDVISKPISASELYNALKQLESDLPPTSGKAQNTPVSSTLLQDKRILLVEDQAVNRMVAQEILEHAGAIVIAVPSAAQALEAIHRQDIDVVLMDYHMPDMDGIACTKLMRDQGFDQPIIALTAACFEEDIKAFDKAGMNGHVMKPFEAQMLINAITRHITTTQH</sequence>
<feature type="modified residue" description="4-aspartylphosphate" evidence="13">
    <location>
        <position position="934"/>
    </location>
</feature>
<dbReference type="CDD" id="cd00082">
    <property type="entry name" value="HisKA"/>
    <property type="match status" value="1"/>
</dbReference>
<dbReference type="InterPro" id="IPR001789">
    <property type="entry name" value="Sig_transdc_resp-reg_receiver"/>
</dbReference>
<name>A0ABS8GAE7_9ALTE</name>
<dbReference type="InterPro" id="IPR036890">
    <property type="entry name" value="HATPase_C_sf"/>
</dbReference>
<dbReference type="Gene3D" id="1.10.287.130">
    <property type="match status" value="1"/>
</dbReference>
<evidence type="ECO:0000256" key="9">
    <source>
        <dbReference type="ARBA" id="ARBA00022777"/>
    </source>
</evidence>
<feature type="transmembrane region" description="Helical" evidence="14">
    <location>
        <begin position="308"/>
        <end position="328"/>
    </location>
</feature>
<dbReference type="PANTHER" id="PTHR45339:SF1">
    <property type="entry name" value="HYBRID SIGNAL TRANSDUCTION HISTIDINE KINASE J"/>
    <property type="match status" value="1"/>
</dbReference>
<keyword evidence="5 13" id="KW-0597">Phosphoprotein</keyword>
<dbReference type="RefSeq" id="WP_229161830.1">
    <property type="nucleotide sequence ID" value="NZ_JAJEWP010000005.1"/>
</dbReference>
<evidence type="ECO:0000256" key="4">
    <source>
        <dbReference type="ARBA" id="ARBA00022475"/>
    </source>
</evidence>
<evidence type="ECO:0000259" key="15">
    <source>
        <dbReference type="PROSITE" id="PS50109"/>
    </source>
</evidence>
<keyword evidence="7 14" id="KW-0812">Transmembrane</keyword>
<feature type="domain" description="Response regulatory" evidence="16">
    <location>
        <begin position="739"/>
        <end position="861"/>
    </location>
</feature>
<evidence type="ECO:0000256" key="7">
    <source>
        <dbReference type="ARBA" id="ARBA00022692"/>
    </source>
</evidence>
<dbReference type="Gene3D" id="3.40.50.2300">
    <property type="match status" value="2"/>
</dbReference>
<gene>
    <name evidence="17" type="ORF">LJ739_15040</name>
</gene>
<evidence type="ECO:0000256" key="12">
    <source>
        <dbReference type="ARBA" id="ARBA00023012"/>
    </source>
</evidence>
<keyword evidence="4" id="KW-1003">Cell membrane</keyword>
<dbReference type="Pfam" id="PF00512">
    <property type="entry name" value="HisKA"/>
    <property type="match status" value="1"/>
</dbReference>
<dbReference type="PROSITE" id="PS50110">
    <property type="entry name" value="RESPONSE_REGULATORY"/>
    <property type="match status" value="2"/>
</dbReference>
<evidence type="ECO:0000313" key="18">
    <source>
        <dbReference type="Proteomes" id="UP001520878"/>
    </source>
</evidence>
<evidence type="ECO:0000256" key="1">
    <source>
        <dbReference type="ARBA" id="ARBA00000085"/>
    </source>
</evidence>
<reference evidence="17 18" key="1">
    <citation type="submission" date="2021-10" db="EMBL/GenBank/DDBJ databases">
        <title>Draft genome of Aestuariibacter halophilus JC2043.</title>
        <authorList>
            <person name="Emsley S.A."/>
            <person name="Pfannmuller K.M."/>
            <person name="Ushijima B."/>
            <person name="Saw J.H."/>
            <person name="Videau P."/>
        </authorList>
    </citation>
    <scope>NUCLEOTIDE SEQUENCE [LARGE SCALE GENOMIC DNA]</scope>
    <source>
        <strain evidence="17 18">JC2043</strain>
    </source>
</reference>
<keyword evidence="11 14" id="KW-1133">Transmembrane helix</keyword>
<comment type="caution">
    <text evidence="17">The sequence shown here is derived from an EMBL/GenBank/DDBJ whole genome shotgun (WGS) entry which is preliminary data.</text>
</comment>
<dbReference type="PRINTS" id="PR00344">
    <property type="entry name" value="BCTRLSENSOR"/>
</dbReference>
<dbReference type="SMART" id="SM00388">
    <property type="entry name" value="HisKA"/>
    <property type="match status" value="1"/>
</dbReference>
<dbReference type="EC" id="2.7.13.3" evidence="3"/>
<dbReference type="SUPFAM" id="SSF103190">
    <property type="entry name" value="Sensory domain-like"/>
    <property type="match status" value="2"/>
</dbReference>
<evidence type="ECO:0000256" key="8">
    <source>
        <dbReference type="ARBA" id="ARBA00022741"/>
    </source>
</evidence>
<feature type="domain" description="Response regulatory" evidence="16">
    <location>
        <begin position="885"/>
        <end position="999"/>
    </location>
</feature>
<keyword evidence="12" id="KW-0902">Two-component regulatory system</keyword>
<feature type="modified residue" description="4-aspartylphosphate" evidence="13">
    <location>
        <position position="793"/>
    </location>
</feature>
<evidence type="ECO:0000256" key="6">
    <source>
        <dbReference type="ARBA" id="ARBA00022679"/>
    </source>
</evidence>
<dbReference type="InterPro" id="IPR004358">
    <property type="entry name" value="Sig_transdc_His_kin-like_C"/>
</dbReference>
<dbReference type="InterPro" id="IPR029151">
    <property type="entry name" value="Sensor-like_sf"/>
</dbReference>
<feature type="domain" description="Histidine kinase" evidence="15">
    <location>
        <begin position="502"/>
        <end position="723"/>
    </location>
</feature>
<dbReference type="SUPFAM" id="SSF55785">
    <property type="entry name" value="PYP-like sensor domain (PAS domain)"/>
    <property type="match status" value="1"/>
</dbReference>
<evidence type="ECO:0000256" key="3">
    <source>
        <dbReference type="ARBA" id="ARBA00012438"/>
    </source>
</evidence>
<evidence type="ECO:0000313" key="17">
    <source>
        <dbReference type="EMBL" id="MCC2617567.1"/>
    </source>
</evidence>
<dbReference type="InterPro" id="IPR005467">
    <property type="entry name" value="His_kinase_dom"/>
</dbReference>
<dbReference type="PROSITE" id="PS50109">
    <property type="entry name" value="HIS_KIN"/>
    <property type="match status" value="1"/>
</dbReference>
<dbReference type="InterPro" id="IPR035965">
    <property type="entry name" value="PAS-like_dom_sf"/>
</dbReference>
<keyword evidence="10" id="KW-0067">ATP-binding</keyword>
<dbReference type="InterPro" id="IPR048760">
    <property type="entry name" value="VP0354-like_sensor_dom"/>
</dbReference>
<keyword evidence="14" id="KW-0472">Membrane</keyword>
<dbReference type="SMART" id="SM00387">
    <property type="entry name" value="HATPase_c"/>
    <property type="match status" value="1"/>
</dbReference>
<keyword evidence="9" id="KW-0418">Kinase</keyword>
<dbReference type="InterPro" id="IPR036097">
    <property type="entry name" value="HisK_dim/P_sf"/>
</dbReference>
<dbReference type="Pfam" id="PF21623">
    <property type="entry name" value="HK_sensor_dom_bact"/>
    <property type="match status" value="1"/>
</dbReference>
<dbReference type="Pfam" id="PF02518">
    <property type="entry name" value="HATPase_c"/>
    <property type="match status" value="1"/>
</dbReference>
<evidence type="ECO:0000256" key="14">
    <source>
        <dbReference type="SAM" id="Phobius"/>
    </source>
</evidence>
<protein>
    <recommendedName>
        <fullName evidence="3">histidine kinase</fullName>
        <ecNumber evidence="3">2.7.13.3</ecNumber>
    </recommendedName>
</protein>
<keyword evidence="8" id="KW-0547">Nucleotide-binding</keyword>
<dbReference type="SUPFAM" id="SSF47384">
    <property type="entry name" value="Homodimeric domain of signal transducing histidine kinase"/>
    <property type="match status" value="1"/>
</dbReference>
<dbReference type="Gene3D" id="3.30.565.10">
    <property type="entry name" value="Histidine kinase-like ATPase, C-terminal domain"/>
    <property type="match status" value="1"/>
</dbReference>
<evidence type="ECO:0000256" key="10">
    <source>
        <dbReference type="ARBA" id="ARBA00022840"/>
    </source>
</evidence>
<dbReference type="CDD" id="cd17546">
    <property type="entry name" value="REC_hyHK_CKI1_RcsC-like"/>
    <property type="match status" value="2"/>
</dbReference>
<dbReference type="Proteomes" id="UP001520878">
    <property type="component" value="Unassembled WGS sequence"/>
</dbReference>
<comment type="subcellular location">
    <subcellularLocation>
        <location evidence="2">Cell membrane</location>
        <topology evidence="2">Multi-pass membrane protein</topology>
    </subcellularLocation>
</comment>
<dbReference type="SMART" id="SM00448">
    <property type="entry name" value="REC"/>
    <property type="match status" value="2"/>
</dbReference>